<dbReference type="SUPFAM" id="SSF55821">
    <property type="entry name" value="YrdC/RibB"/>
    <property type="match status" value="1"/>
</dbReference>
<reference evidence="2 3" key="1">
    <citation type="submission" date="2019-09" db="EMBL/GenBank/DDBJ databases">
        <title>Wenzhouxiangella sp. Genome sequencing and assembly.</title>
        <authorList>
            <person name="Zhang R."/>
        </authorList>
    </citation>
    <scope>NUCLEOTIDE SEQUENCE [LARGE SCALE GENOMIC DNA]</scope>
    <source>
        <strain evidence="2 3">W260</strain>
    </source>
</reference>
<dbReference type="Proteomes" id="UP000325372">
    <property type="component" value="Unassembled WGS sequence"/>
</dbReference>
<name>A0A5N0TIJ1_9GAMM</name>
<dbReference type="InterPro" id="IPR006070">
    <property type="entry name" value="Sua5-like_dom"/>
</dbReference>
<evidence type="ECO:0000313" key="2">
    <source>
        <dbReference type="EMBL" id="KAA9133099.1"/>
    </source>
</evidence>
<organism evidence="2 3">
    <name type="scientific">Marinihelvus fidelis</name>
    <dbReference type="NCBI Taxonomy" id="2613842"/>
    <lineage>
        <taxon>Bacteria</taxon>
        <taxon>Pseudomonadati</taxon>
        <taxon>Pseudomonadota</taxon>
        <taxon>Gammaproteobacteria</taxon>
        <taxon>Chromatiales</taxon>
        <taxon>Wenzhouxiangellaceae</taxon>
        <taxon>Marinihelvus</taxon>
    </lineage>
</organism>
<accession>A0A5N0TIJ1</accession>
<dbReference type="RefSeq" id="WP_150862660.1">
    <property type="nucleotide sequence ID" value="NZ_VYXP01000002.1"/>
</dbReference>
<keyword evidence="3" id="KW-1185">Reference proteome</keyword>
<dbReference type="AlphaFoldDB" id="A0A5N0TIJ1"/>
<dbReference type="PROSITE" id="PS51163">
    <property type="entry name" value="YRDC"/>
    <property type="match status" value="1"/>
</dbReference>
<dbReference type="GO" id="GO:0003725">
    <property type="term" value="F:double-stranded RNA binding"/>
    <property type="evidence" value="ECO:0007669"/>
    <property type="project" value="InterPro"/>
</dbReference>
<feature type="domain" description="YrdC-like" evidence="1">
    <location>
        <begin position="14"/>
        <end position="199"/>
    </location>
</feature>
<sequence length="204" mass="23066">MTERLTLHAHGIKPRQVDEVVAVLVRGGLIAYPTDSGYALGWRTDNRHARDRVIRLRQLSRQHHFTYCCRSLSDVGKLTVVNNQWHRLIRQLTPGPYTFILPATSEVPRDVRHRQQTIGVRIPDHEFVQALLESLDEPLLSSSLILPESDEDIFDSEDLFDAVYNDVDLFVDAGYCALEPTTLLDLTGDHPVVLREGAGAVDFL</sequence>
<dbReference type="NCBIfam" id="TIGR00057">
    <property type="entry name" value="L-threonylcarbamoyladenylate synthase"/>
    <property type="match status" value="1"/>
</dbReference>
<dbReference type="Pfam" id="PF01300">
    <property type="entry name" value="Sua5_yciO_yrdC"/>
    <property type="match status" value="1"/>
</dbReference>
<dbReference type="EMBL" id="VYXP01000002">
    <property type="protein sequence ID" value="KAA9133099.1"/>
    <property type="molecule type" value="Genomic_DNA"/>
</dbReference>
<protein>
    <submittedName>
        <fullName evidence="2">Threonylcarbamoyl-AMP synthase</fullName>
    </submittedName>
</protein>
<dbReference type="PANTHER" id="PTHR42828">
    <property type="entry name" value="DHBP SYNTHASE RIBB-LIKE ALPHA/BETA DOMAIN-CONTAINING PROTEIN"/>
    <property type="match status" value="1"/>
</dbReference>
<evidence type="ECO:0000259" key="1">
    <source>
        <dbReference type="PROSITE" id="PS51163"/>
    </source>
</evidence>
<dbReference type="PANTHER" id="PTHR42828:SF3">
    <property type="entry name" value="THREONYLCARBAMOYL-AMP SYNTHASE"/>
    <property type="match status" value="1"/>
</dbReference>
<dbReference type="Gene3D" id="3.90.870.10">
    <property type="entry name" value="DHBP synthase"/>
    <property type="match status" value="1"/>
</dbReference>
<dbReference type="InterPro" id="IPR052532">
    <property type="entry name" value="SUA5_domain"/>
</dbReference>
<comment type="caution">
    <text evidence="2">The sequence shown here is derived from an EMBL/GenBank/DDBJ whole genome shotgun (WGS) entry which is preliminary data.</text>
</comment>
<dbReference type="InterPro" id="IPR017945">
    <property type="entry name" value="DHBP_synth_RibB-like_a/b_dom"/>
</dbReference>
<proteinExistence type="predicted"/>
<gene>
    <name evidence="2" type="ORF">F3N42_01685</name>
</gene>
<evidence type="ECO:0000313" key="3">
    <source>
        <dbReference type="Proteomes" id="UP000325372"/>
    </source>
</evidence>